<organism evidence="1 2">
    <name type="scientific">Cetraspora pellucida</name>
    <dbReference type="NCBI Taxonomy" id="1433469"/>
    <lineage>
        <taxon>Eukaryota</taxon>
        <taxon>Fungi</taxon>
        <taxon>Fungi incertae sedis</taxon>
        <taxon>Mucoromycota</taxon>
        <taxon>Glomeromycotina</taxon>
        <taxon>Glomeromycetes</taxon>
        <taxon>Diversisporales</taxon>
        <taxon>Gigasporaceae</taxon>
        <taxon>Cetraspora</taxon>
    </lineage>
</organism>
<feature type="non-terminal residue" evidence="1">
    <location>
        <position position="177"/>
    </location>
</feature>
<gene>
    <name evidence="1" type="ORF">SPELUC_LOCUS12564</name>
</gene>
<evidence type="ECO:0000313" key="2">
    <source>
        <dbReference type="Proteomes" id="UP000789366"/>
    </source>
</evidence>
<accession>A0ACA9PUD0</accession>
<protein>
    <submittedName>
        <fullName evidence="1">7400_t:CDS:1</fullName>
    </submittedName>
</protein>
<comment type="caution">
    <text evidence="1">The sequence shown here is derived from an EMBL/GenBank/DDBJ whole genome shotgun (WGS) entry which is preliminary data.</text>
</comment>
<keyword evidence="2" id="KW-1185">Reference proteome</keyword>
<feature type="non-terminal residue" evidence="1">
    <location>
        <position position="1"/>
    </location>
</feature>
<proteinExistence type="predicted"/>
<dbReference type="EMBL" id="CAJVPW010030148">
    <property type="protein sequence ID" value="CAG8723089.1"/>
    <property type="molecule type" value="Genomic_DNA"/>
</dbReference>
<name>A0ACA9PUD0_9GLOM</name>
<evidence type="ECO:0000313" key="1">
    <source>
        <dbReference type="EMBL" id="CAG8723089.1"/>
    </source>
</evidence>
<sequence>PSMKAEVLKGVNILFTHVIPTSQKKESAEIWILAKEFGAVCSENWNNDVTHLVAGDRGTEKVKEAIRRGNIFIVRKEWLHDSIKKWERQPERDYFFDTSIRESESEQVSEIEKPPDLIVETPVNEITDDEGLLSPQERQEHFLSTDWKSILCEVEEEIGDWGDTSALDESETESGTE</sequence>
<dbReference type="Proteomes" id="UP000789366">
    <property type="component" value="Unassembled WGS sequence"/>
</dbReference>
<reference evidence="1" key="1">
    <citation type="submission" date="2021-06" db="EMBL/GenBank/DDBJ databases">
        <authorList>
            <person name="Kallberg Y."/>
            <person name="Tangrot J."/>
            <person name="Rosling A."/>
        </authorList>
    </citation>
    <scope>NUCLEOTIDE SEQUENCE</scope>
    <source>
        <strain evidence="1">28 12/20/2015</strain>
    </source>
</reference>